<organism evidence="2 3">
    <name type="scientific">Plectosphaerella plurivora</name>
    <dbReference type="NCBI Taxonomy" id="936078"/>
    <lineage>
        <taxon>Eukaryota</taxon>
        <taxon>Fungi</taxon>
        <taxon>Dikarya</taxon>
        <taxon>Ascomycota</taxon>
        <taxon>Pezizomycotina</taxon>
        <taxon>Sordariomycetes</taxon>
        <taxon>Hypocreomycetidae</taxon>
        <taxon>Glomerellales</taxon>
        <taxon>Plectosphaerellaceae</taxon>
        <taxon>Plectosphaerella</taxon>
    </lineage>
</organism>
<evidence type="ECO:0000313" key="3">
    <source>
        <dbReference type="Proteomes" id="UP000770015"/>
    </source>
</evidence>
<feature type="signal peptide" evidence="1">
    <location>
        <begin position="1"/>
        <end position="21"/>
    </location>
</feature>
<dbReference type="Proteomes" id="UP000770015">
    <property type="component" value="Unassembled WGS sequence"/>
</dbReference>
<proteinExistence type="predicted"/>
<dbReference type="AlphaFoldDB" id="A0A9P8VMN4"/>
<feature type="chain" id="PRO_5040508936" description="G5 domain-containing protein" evidence="1">
    <location>
        <begin position="22"/>
        <end position="299"/>
    </location>
</feature>
<accession>A0A9P8VMN4</accession>
<sequence length="299" mass="32637">MIPSSIISLVLLVATASFASAGGVRVETIVAEPTKFFETRYVTTETQIKTDFGHTKTVVNDLQILVYTKSVIKAPKIHTVYKTESVAGVPVTKTLTVHETIAVGGVRVKQFHTVYETKTVAGVPINGVQVVYETKTVAGEPVKELHTVYETETVAGEHIKEIQVVYETITVAGLPPTTLETSIVDGPPSKKFRTVYQTQTITQQPDTAPQPLDETGITPNNEEGIEVAVNEKDDTAPTQFAADSSLVTGSRQGLRLFRLEVTPTASTIEREHKRRVYRETNVIGQRNLSTSSRTPRMGG</sequence>
<dbReference type="EMBL" id="JAGSXJ010000001">
    <property type="protein sequence ID" value="KAH6697257.1"/>
    <property type="molecule type" value="Genomic_DNA"/>
</dbReference>
<gene>
    <name evidence="2" type="ORF">F5X68DRAFT_238636</name>
</gene>
<evidence type="ECO:0000313" key="2">
    <source>
        <dbReference type="EMBL" id="KAH6697257.1"/>
    </source>
</evidence>
<evidence type="ECO:0000256" key="1">
    <source>
        <dbReference type="SAM" id="SignalP"/>
    </source>
</evidence>
<name>A0A9P8VMN4_9PEZI</name>
<comment type="caution">
    <text evidence="2">The sequence shown here is derived from an EMBL/GenBank/DDBJ whole genome shotgun (WGS) entry which is preliminary data.</text>
</comment>
<keyword evidence="1" id="KW-0732">Signal</keyword>
<reference evidence="2" key="1">
    <citation type="journal article" date="2021" name="Nat. Commun.">
        <title>Genetic determinants of endophytism in the Arabidopsis root mycobiome.</title>
        <authorList>
            <person name="Mesny F."/>
            <person name="Miyauchi S."/>
            <person name="Thiergart T."/>
            <person name="Pickel B."/>
            <person name="Atanasova L."/>
            <person name="Karlsson M."/>
            <person name="Huettel B."/>
            <person name="Barry K.W."/>
            <person name="Haridas S."/>
            <person name="Chen C."/>
            <person name="Bauer D."/>
            <person name="Andreopoulos W."/>
            <person name="Pangilinan J."/>
            <person name="LaButti K."/>
            <person name="Riley R."/>
            <person name="Lipzen A."/>
            <person name="Clum A."/>
            <person name="Drula E."/>
            <person name="Henrissat B."/>
            <person name="Kohler A."/>
            <person name="Grigoriev I.V."/>
            <person name="Martin F.M."/>
            <person name="Hacquard S."/>
        </authorList>
    </citation>
    <scope>NUCLEOTIDE SEQUENCE</scope>
    <source>
        <strain evidence="2">MPI-SDFR-AT-0117</strain>
    </source>
</reference>
<evidence type="ECO:0008006" key="4">
    <source>
        <dbReference type="Google" id="ProtNLM"/>
    </source>
</evidence>
<protein>
    <recommendedName>
        <fullName evidence="4">G5 domain-containing protein</fullName>
    </recommendedName>
</protein>
<keyword evidence="3" id="KW-1185">Reference proteome</keyword>